<gene>
    <name evidence="2" type="ORF">ERUC_LOCUS4668</name>
</gene>
<dbReference type="Proteomes" id="UP001642260">
    <property type="component" value="Unassembled WGS sequence"/>
</dbReference>
<organism evidence="2 3">
    <name type="scientific">Eruca vesicaria subsp. sativa</name>
    <name type="common">Garden rocket</name>
    <name type="synonym">Eruca sativa</name>
    <dbReference type="NCBI Taxonomy" id="29727"/>
    <lineage>
        <taxon>Eukaryota</taxon>
        <taxon>Viridiplantae</taxon>
        <taxon>Streptophyta</taxon>
        <taxon>Embryophyta</taxon>
        <taxon>Tracheophyta</taxon>
        <taxon>Spermatophyta</taxon>
        <taxon>Magnoliopsida</taxon>
        <taxon>eudicotyledons</taxon>
        <taxon>Gunneridae</taxon>
        <taxon>Pentapetalae</taxon>
        <taxon>rosids</taxon>
        <taxon>malvids</taxon>
        <taxon>Brassicales</taxon>
        <taxon>Brassicaceae</taxon>
        <taxon>Brassiceae</taxon>
        <taxon>Eruca</taxon>
    </lineage>
</organism>
<evidence type="ECO:0000313" key="3">
    <source>
        <dbReference type="Proteomes" id="UP001642260"/>
    </source>
</evidence>
<dbReference type="AlphaFoldDB" id="A0ABC8J5P8"/>
<evidence type="ECO:0000313" key="2">
    <source>
        <dbReference type="EMBL" id="CAH8306572.1"/>
    </source>
</evidence>
<feature type="compositionally biased region" description="Basic and acidic residues" evidence="1">
    <location>
        <begin position="120"/>
        <end position="131"/>
    </location>
</feature>
<keyword evidence="3" id="KW-1185">Reference proteome</keyword>
<accession>A0ABC8J5P8</accession>
<name>A0ABC8J5P8_ERUVS</name>
<feature type="compositionally biased region" description="Acidic residues" evidence="1">
    <location>
        <begin position="132"/>
        <end position="141"/>
    </location>
</feature>
<comment type="caution">
    <text evidence="2">The sequence shown here is derived from an EMBL/GenBank/DDBJ whole genome shotgun (WGS) entry which is preliminary data.</text>
</comment>
<feature type="region of interest" description="Disordered" evidence="1">
    <location>
        <begin position="110"/>
        <end position="192"/>
    </location>
</feature>
<feature type="compositionally biased region" description="Basic and acidic residues" evidence="1">
    <location>
        <begin position="161"/>
        <end position="170"/>
    </location>
</feature>
<evidence type="ECO:0000256" key="1">
    <source>
        <dbReference type="SAM" id="MobiDB-lite"/>
    </source>
</evidence>
<sequence length="192" mass="21707">MEAVPKIGKFCERKLNKKFMNGPRCVNWRGAAKISYGEIIQLENIFTPEDVIYPYISWGGNCVVIESAKFHRAGEVEDDRIKVLMRMIAAKHAFSDHIWEFKETPEFSFGVNDGVSENDEGSKTDEDAPKNDEEDGSDEEFQTPRGTVSTSSGGRKRKKRLPDCGMEKRKQNLLCTSAKQAPFNEGMKSFVD</sequence>
<protein>
    <submittedName>
        <fullName evidence="2">Uncharacterized protein</fullName>
    </submittedName>
</protein>
<reference evidence="2 3" key="1">
    <citation type="submission" date="2022-03" db="EMBL/GenBank/DDBJ databases">
        <authorList>
            <person name="Macdonald S."/>
            <person name="Ahmed S."/>
            <person name="Newling K."/>
        </authorList>
    </citation>
    <scope>NUCLEOTIDE SEQUENCE [LARGE SCALE GENOMIC DNA]</scope>
</reference>
<proteinExistence type="predicted"/>
<feature type="compositionally biased region" description="Polar residues" evidence="1">
    <location>
        <begin position="144"/>
        <end position="153"/>
    </location>
</feature>
<dbReference type="EMBL" id="CAKOAT010066044">
    <property type="protein sequence ID" value="CAH8306572.1"/>
    <property type="molecule type" value="Genomic_DNA"/>
</dbReference>